<dbReference type="CDD" id="cd00077">
    <property type="entry name" value="HDc"/>
    <property type="match status" value="1"/>
</dbReference>
<dbReference type="Pfam" id="PF01966">
    <property type="entry name" value="HD"/>
    <property type="match status" value="1"/>
</dbReference>
<feature type="domain" description="HD/PDEase" evidence="1">
    <location>
        <begin position="30"/>
        <end position="165"/>
    </location>
</feature>
<dbReference type="EMBL" id="JARPMG010000002">
    <property type="protein sequence ID" value="KAJ8103288.1"/>
    <property type="molecule type" value="Genomic_DNA"/>
</dbReference>
<dbReference type="GeneID" id="80886534"/>
<dbReference type="PANTHER" id="PTHR33594:SF1">
    <property type="entry name" value="HD_PDEASE DOMAIN-CONTAINING PROTEIN"/>
    <property type="match status" value="1"/>
</dbReference>
<keyword evidence="3" id="KW-1185">Reference proteome</keyword>
<gene>
    <name evidence="2" type="ORF">POJ06DRAFT_66685</name>
</gene>
<dbReference type="AlphaFoldDB" id="A0AAD7QXG9"/>
<proteinExistence type="predicted"/>
<accession>A0AAD7QXG9</accession>
<dbReference type="Gene3D" id="1.10.3210.50">
    <property type="match status" value="1"/>
</dbReference>
<evidence type="ECO:0000313" key="2">
    <source>
        <dbReference type="EMBL" id="KAJ8103288.1"/>
    </source>
</evidence>
<dbReference type="PANTHER" id="PTHR33594">
    <property type="entry name" value="SUPERFAMILY HYDROLASE, PUTATIVE (AFU_ORTHOLOGUE AFUA_1G03035)-RELATED"/>
    <property type="match status" value="1"/>
</dbReference>
<organism evidence="2 3">
    <name type="scientific">Lipomyces tetrasporus</name>
    <dbReference type="NCBI Taxonomy" id="54092"/>
    <lineage>
        <taxon>Eukaryota</taxon>
        <taxon>Fungi</taxon>
        <taxon>Dikarya</taxon>
        <taxon>Ascomycota</taxon>
        <taxon>Saccharomycotina</taxon>
        <taxon>Lipomycetes</taxon>
        <taxon>Lipomycetales</taxon>
        <taxon>Lipomycetaceae</taxon>
        <taxon>Lipomyces</taxon>
    </lineage>
</organism>
<dbReference type="InterPro" id="IPR003607">
    <property type="entry name" value="HD/PDEase_dom"/>
</dbReference>
<dbReference type="RefSeq" id="XP_056046738.1">
    <property type="nucleotide sequence ID" value="XM_056191368.1"/>
</dbReference>
<protein>
    <recommendedName>
        <fullName evidence="1">HD/PDEase domain-containing protein</fullName>
    </recommendedName>
</protein>
<comment type="caution">
    <text evidence="2">The sequence shown here is derived from an EMBL/GenBank/DDBJ whole genome shotgun (WGS) entry which is preliminary data.</text>
</comment>
<dbReference type="InterPro" id="IPR006674">
    <property type="entry name" value="HD_domain"/>
</dbReference>
<dbReference type="SMART" id="SM00471">
    <property type="entry name" value="HDc"/>
    <property type="match status" value="1"/>
</dbReference>
<evidence type="ECO:0000259" key="1">
    <source>
        <dbReference type="SMART" id="SM00471"/>
    </source>
</evidence>
<reference evidence="2" key="1">
    <citation type="submission" date="2023-03" db="EMBL/GenBank/DDBJ databases">
        <title>Near-Complete genome sequence of Lipomyces tetrasporous NRRL Y-64009, an oleaginous yeast capable of growing on lignocellulosic hydrolysates.</title>
        <authorList>
            <consortium name="Lawrence Berkeley National Laboratory"/>
            <person name="Jagtap S.S."/>
            <person name="Liu J.-J."/>
            <person name="Walukiewicz H.E."/>
            <person name="Pangilinan J."/>
            <person name="Lipzen A."/>
            <person name="Ahrendt S."/>
            <person name="Koriabine M."/>
            <person name="Cobaugh K."/>
            <person name="Salamov A."/>
            <person name="Yoshinaga Y."/>
            <person name="Ng V."/>
            <person name="Daum C."/>
            <person name="Grigoriev I.V."/>
            <person name="Slininger P.J."/>
            <person name="Dien B.S."/>
            <person name="Jin Y.-S."/>
            <person name="Rao C.V."/>
        </authorList>
    </citation>
    <scope>NUCLEOTIDE SEQUENCE</scope>
    <source>
        <strain evidence="2">NRRL Y-64009</strain>
    </source>
</reference>
<evidence type="ECO:0000313" key="3">
    <source>
        <dbReference type="Proteomes" id="UP001217417"/>
    </source>
</evidence>
<dbReference type="Proteomes" id="UP001217417">
    <property type="component" value="Unassembled WGS sequence"/>
</dbReference>
<dbReference type="SUPFAM" id="SSF109604">
    <property type="entry name" value="HD-domain/PDEase-like"/>
    <property type="match status" value="1"/>
</dbReference>
<name>A0AAD7QXG9_9ASCO</name>
<sequence>MAVTNTDKDHDTLMIEAMTTYMTECMSGHDPSHNPAHVHRVVGLAQQILKGEQAVHPETPYDQTVVTLAAILHDIGDRKYLPATVTAGSVDPKRMVHDVLAARGMDPRLAERVQTIVSNVSYSNEIKDPARVRSLIDQEGYVELAIVQDADRLDAIGAVGIARTFTYLGAQGPKIKPGERWEMDQSIEHFGDKLEKLEGMMKTETGRAMARERTRRLVEFRTWWEDETGPLFPSDLDKLTTEDYI</sequence>